<evidence type="ECO:0000313" key="1">
    <source>
        <dbReference type="EMBL" id="SDF95588.1"/>
    </source>
</evidence>
<dbReference type="Proteomes" id="UP000199706">
    <property type="component" value="Unassembled WGS sequence"/>
</dbReference>
<dbReference type="OrthoDB" id="9006201at2"/>
<evidence type="ECO:0000313" key="2">
    <source>
        <dbReference type="Proteomes" id="UP000199706"/>
    </source>
</evidence>
<organism evidence="1 2">
    <name type="scientific">Paraburkholderia phenazinium</name>
    <dbReference type="NCBI Taxonomy" id="60549"/>
    <lineage>
        <taxon>Bacteria</taxon>
        <taxon>Pseudomonadati</taxon>
        <taxon>Pseudomonadota</taxon>
        <taxon>Betaproteobacteria</taxon>
        <taxon>Burkholderiales</taxon>
        <taxon>Burkholderiaceae</taxon>
        <taxon>Paraburkholderia</taxon>
    </lineage>
</organism>
<proteinExistence type="predicted"/>
<name>A0A1G7QAU9_9BURK</name>
<dbReference type="RefSeq" id="WP_090681679.1">
    <property type="nucleotide sequence ID" value="NZ_CADERL010000003.1"/>
</dbReference>
<accession>A0A1G7QAU9</accession>
<sequence>MTTATGSAYAMGTSTPASLRELASYLELALDAGQAVVVMRYGENHRSVYIGDPADSLDTLSSSDALAAHLADEMLALTEPGMNRITADGQVYRFTRTHRYIEDRQAVIFAPA</sequence>
<dbReference type="AlphaFoldDB" id="A0A1G7QAU9"/>
<reference evidence="1 2" key="1">
    <citation type="submission" date="2016-10" db="EMBL/GenBank/DDBJ databases">
        <authorList>
            <person name="de Groot N.N."/>
        </authorList>
    </citation>
    <scope>NUCLEOTIDE SEQUENCE [LARGE SCALE GENOMIC DNA]</scope>
    <source>
        <strain evidence="1 2">LMG 2247</strain>
    </source>
</reference>
<protein>
    <submittedName>
        <fullName evidence="1">Uncharacterized protein</fullName>
    </submittedName>
</protein>
<gene>
    <name evidence="1" type="ORF">SAMN05216466_101684</name>
</gene>
<dbReference type="EMBL" id="FNCJ01000001">
    <property type="protein sequence ID" value="SDF95588.1"/>
    <property type="molecule type" value="Genomic_DNA"/>
</dbReference>